<sequence length="227" mass="24886">MSRQNLLSPTSTPLPPDTDLESGMQGSMAPQQGSGFVKTYIEGSSHPVAVMFFLVFRLGALLTYLLGSFFTDNFTLIFVLCILFLAFDFWTVKNVSGRLLVGLRWWNEVREDGNNVWVFESADPSRKTNPSDSRIFWTTLYLTPALWLLFAFTCLITGKFGWLLIVVVAILLNGANVIGYTSCDKDARKRWAAGATAGVMGNMGFGAGSFMKAMVGNSVTGLFGGRS</sequence>
<dbReference type="Pfam" id="PF05832">
    <property type="entry name" value="DUF846"/>
    <property type="match status" value="1"/>
</dbReference>
<feature type="compositionally biased region" description="Low complexity" evidence="9">
    <location>
        <begin position="1"/>
        <end position="11"/>
    </location>
</feature>
<evidence type="ECO:0000256" key="1">
    <source>
        <dbReference type="ARBA" id="ARBA00003246"/>
    </source>
</evidence>
<dbReference type="GO" id="GO:0009306">
    <property type="term" value="P:protein secretion"/>
    <property type="evidence" value="ECO:0007669"/>
    <property type="project" value="TreeGrafter"/>
</dbReference>
<name>A0A261Y8X9_9FUNG</name>
<comment type="caution">
    <text evidence="10">The sequence shown here is derived from an EMBL/GenBank/DDBJ whole genome shotgun (WGS) entry which is preliminary data.</text>
</comment>
<feature type="transmembrane region" description="Helical" evidence="8">
    <location>
        <begin position="48"/>
        <end position="67"/>
    </location>
</feature>
<comment type="function">
    <text evidence="1 8">Golgi membrane protein involved in vesicular trafficking.</text>
</comment>
<feature type="region of interest" description="Disordered" evidence="9">
    <location>
        <begin position="1"/>
        <end position="30"/>
    </location>
</feature>
<dbReference type="Proteomes" id="UP000242875">
    <property type="component" value="Unassembled WGS sequence"/>
</dbReference>
<accession>A0A261Y8X9</accession>
<reference evidence="10 11" key="1">
    <citation type="journal article" date="2017" name="Mycologia">
        <title>Bifiguratus adelaidae, gen. et sp. nov., a new member of Mucoromycotina in endophytic and soil-dwelling habitats.</title>
        <authorList>
            <person name="Torres-Cruz T.J."/>
            <person name="Billingsley Tobias T.L."/>
            <person name="Almatruk M."/>
            <person name="Hesse C."/>
            <person name="Kuske C.R."/>
            <person name="Desiro A."/>
            <person name="Benucci G.M."/>
            <person name="Bonito G."/>
            <person name="Stajich J.E."/>
            <person name="Dunlap C."/>
            <person name="Arnold A.E."/>
            <person name="Porras-Alfaro A."/>
        </authorList>
    </citation>
    <scope>NUCLEOTIDE SEQUENCE [LARGE SCALE GENOMIC DNA]</scope>
    <source>
        <strain evidence="10 11">AZ0501</strain>
    </source>
</reference>
<keyword evidence="8" id="KW-0333">Golgi apparatus</keyword>
<evidence type="ECO:0000256" key="7">
    <source>
        <dbReference type="ARBA" id="ARBA00023136"/>
    </source>
</evidence>
<dbReference type="AlphaFoldDB" id="A0A261Y8X9"/>
<gene>
    <name evidence="10" type="ORF">BZG36_00007</name>
</gene>
<protein>
    <recommendedName>
        <fullName evidence="4 8">Golgi apparatus membrane protein TVP23</fullName>
    </recommendedName>
</protein>
<dbReference type="GO" id="GO:0016192">
    <property type="term" value="P:vesicle-mediated transport"/>
    <property type="evidence" value="ECO:0007669"/>
    <property type="project" value="TreeGrafter"/>
</dbReference>
<dbReference type="InterPro" id="IPR008564">
    <property type="entry name" value="TVP23-like"/>
</dbReference>
<evidence type="ECO:0000256" key="3">
    <source>
        <dbReference type="ARBA" id="ARBA00005467"/>
    </source>
</evidence>
<comment type="subcellular location">
    <subcellularLocation>
        <location evidence="8">Golgi apparatus membrane</location>
        <topology evidence="8">Multi-pass membrane protein</topology>
    </subcellularLocation>
    <subcellularLocation>
        <location evidence="2">Membrane</location>
        <topology evidence="2">Multi-pass membrane protein</topology>
    </subcellularLocation>
</comment>
<keyword evidence="11" id="KW-1185">Reference proteome</keyword>
<feature type="transmembrane region" description="Helical" evidence="8">
    <location>
        <begin position="135"/>
        <end position="156"/>
    </location>
</feature>
<organism evidence="10 11">
    <name type="scientific">Bifiguratus adelaidae</name>
    <dbReference type="NCBI Taxonomy" id="1938954"/>
    <lineage>
        <taxon>Eukaryota</taxon>
        <taxon>Fungi</taxon>
        <taxon>Fungi incertae sedis</taxon>
        <taxon>Mucoromycota</taxon>
        <taxon>Mucoromycotina</taxon>
        <taxon>Endogonomycetes</taxon>
        <taxon>Endogonales</taxon>
        <taxon>Endogonales incertae sedis</taxon>
        <taxon>Bifiguratus</taxon>
    </lineage>
</organism>
<dbReference type="GO" id="GO:0000139">
    <property type="term" value="C:Golgi membrane"/>
    <property type="evidence" value="ECO:0007669"/>
    <property type="project" value="UniProtKB-SubCell"/>
</dbReference>
<evidence type="ECO:0000256" key="2">
    <source>
        <dbReference type="ARBA" id="ARBA00004141"/>
    </source>
</evidence>
<feature type="transmembrane region" description="Helical" evidence="8">
    <location>
        <begin position="73"/>
        <end position="92"/>
    </location>
</feature>
<keyword evidence="7 8" id="KW-0472">Membrane</keyword>
<evidence type="ECO:0000256" key="6">
    <source>
        <dbReference type="ARBA" id="ARBA00022989"/>
    </source>
</evidence>
<evidence type="ECO:0000256" key="9">
    <source>
        <dbReference type="SAM" id="MobiDB-lite"/>
    </source>
</evidence>
<evidence type="ECO:0000313" key="11">
    <source>
        <dbReference type="Proteomes" id="UP000242875"/>
    </source>
</evidence>
<evidence type="ECO:0000256" key="5">
    <source>
        <dbReference type="ARBA" id="ARBA00022692"/>
    </source>
</evidence>
<keyword evidence="5 8" id="KW-0812">Transmembrane</keyword>
<dbReference type="PANTHER" id="PTHR13019">
    <property type="entry name" value="GOLGI APPARATUS MEMBRANE PROTEIN TVP23"/>
    <property type="match status" value="1"/>
</dbReference>
<keyword evidence="6 8" id="KW-1133">Transmembrane helix</keyword>
<evidence type="ECO:0000256" key="8">
    <source>
        <dbReference type="RuleBase" id="RU361206"/>
    </source>
</evidence>
<proteinExistence type="inferred from homology"/>
<dbReference type="OrthoDB" id="2151161at2759"/>
<evidence type="ECO:0000256" key="4">
    <source>
        <dbReference type="ARBA" id="ARBA00013603"/>
    </source>
</evidence>
<comment type="similarity">
    <text evidence="3 8">Belongs to the TVP23 family.</text>
</comment>
<dbReference type="EMBL" id="MVBO01000001">
    <property type="protein sequence ID" value="OZJ07033.1"/>
    <property type="molecule type" value="Genomic_DNA"/>
</dbReference>
<evidence type="ECO:0000313" key="10">
    <source>
        <dbReference type="EMBL" id="OZJ07033.1"/>
    </source>
</evidence>
<feature type="transmembrane region" description="Helical" evidence="8">
    <location>
        <begin position="162"/>
        <end position="181"/>
    </location>
</feature>
<dbReference type="PANTHER" id="PTHR13019:SF7">
    <property type="entry name" value="GOLGI APPARATUS MEMBRANE PROTEIN TVP23"/>
    <property type="match status" value="1"/>
</dbReference>